<evidence type="ECO:0000313" key="1">
    <source>
        <dbReference type="EMBL" id="KAG2636524.1"/>
    </source>
</evidence>
<proteinExistence type="predicted"/>
<accession>A0A8T0VTE6</accession>
<dbReference type="AlphaFoldDB" id="A0A8T0VTE6"/>
<reference evidence="1" key="1">
    <citation type="submission" date="2020-05" db="EMBL/GenBank/DDBJ databases">
        <title>WGS assembly of Panicum virgatum.</title>
        <authorList>
            <person name="Lovell J.T."/>
            <person name="Jenkins J."/>
            <person name="Shu S."/>
            <person name="Juenger T.E."/>
            <person name="Schmutz J."/>
        </authorList>
    </citation>
    <scope>NUCLEOTIDE SEQUENCE</scope>
    <source>
        <strain evidence="1">AP13</strain>
    </source>
</reference>
<comment type="caution">
    <text evidence="1">The sequence shown here is derived from an EMBL/GenBank/DDBJ whole genome shotgun (WGS) entry which is preliminary data.</text>
</comment>
<organism evidence="1 2">
    <name type="scientific">Panicum virgatum</name>
    <name type="common">Blackwell switchgrass</name>
    <dbReference type="NCBI Taxonomy" id="38727"/>
    <lineage>
        <taxon>Eukaryota</taxon>
        <taxon>Viridiplantae</taxon>
        <taxon>Streptophyta</taxon>
        <taxon>Embryophyta</taxon>
        <taxon>Tracheophyta</taxon>
        <taxon>Spermatophyta</taxon>
        <taxon>Magnoliopsida</taxon>
        <taxon>Liliopsida</taxon>
        <taxon>Poales</taxon>
        <taxon>Poaceae</taxon>
        <taxon>PACMAD clade</taxon>
        <taxon>Panicoideae</taxon>
        <taxon>Panicodae</taxon>
        <taxon>Paniceae</taxon>
        <taxon>Panicinae</taxon>
        <taxon>Panicum</taxon>
        <taxon>Panicum sect. Hiantes</taxon>
    </lineage>
</organism>
<dbReference type="EMBL" id="CM029040">
    <property type="protein sequence ID" value="KAG2636524.1"/>
    <property type="molecule type" value="Genomic_DNA"/>
</dbReference>
<keyword evidence="2" id="KW-1185">Reference proteome</keyword>
<sequence length="231" mass="25355">MITRARSRSLADSHRGSILHGAFVPQPHCRRRWWRLLAGSSERSGTNGSKRSGMNGGEAFAQDLAAGLEEWRDWANLTSGLVEDIAGRLLSQYVADYYRFRAVCRPWRGHTADPRASGALNSRFRPRNWEVLAISPDAGPRRFLLNMATAASLSVNLTALTTHCHLCAVDGLLVLFHMTTKAICLLDPLSNAVTEFPAISSIVATVPTMAHHFFNFFGNPGGISGHMINGR</sequence>
<dbReference type="Proteomes" id="UP000823388">
    <property type="component" value="Chromosome 2N"/>
</dbReference>
<gene>
    <name evidence="1" type="ORF">PVAP13_2NG455300</name>
</gene>
<name>A0A8T0VTE6_PANVG</name>
<dbReference type="PANTHER" id="PTHR33165:SF85">
    <property type="entry name" value="OS08G0285100 PROTEIN"/>
    <property type="match status" value="1"/>
</dbReference>
<evidence type="ECO:0000313" key="2">
    <source>
        <dbReference type="Proteomes" id="UP000823388"/>
    </source>
</evidence>
<dbReference type="PANTHER" id="PTHR33165">
    <property type="entry name" value="F-BOX DOMAIN CONTAINING PROTEIN-LIKE-RELATED"/>
    <property type="match status" value="1"/>
</dbReference>
<protein>
    <submittedName>
        <fullName evidence="1">Uncharacterized protein</fullName>
    </submittedName>
</protein>